<sequence>MPKWGSFVLEMIRLVILLILSLLVLGGIERAVYEAVFGNPVYHWTMTAGNLLLFLVLYRNYFQFKGWFKSEHNKKLNKITTRGLVTVSAVLLLLPIWL</sequence>
<dbReference type="EMBL" id="JACXJA010000045">
    <property type="protein sequence ID" value="MBD2865672.1"/>
    <property type="molecule type" value="Genomic_DNA"/>
</dbReference>
<dbReference type="AlphaFoldDB" id="A0A927CFJ5"/>
<protein>
    <submittedName>
        <fullName evidence="2">Uncharacterized protein</fullName>
    </submittedName>
</protein>
<evidence type="ECO:0000313" key="2">
    <source>
        <dbReference type="EMBL" id="MBD2865672.1"/>
    </source>
</evidence>
<keyword evidence="1" id="KW-1133">Transmembrane helix</keyword>
<evidence type="ECO:0000256" key="1">
    <source>
        <dbReference type="SAM" id="Phobius"/>
    </source>
</evidence>
<evidence type="ECO:0000313" key="3">
    <source>
        <dbReference type="Proteomes" id="UP000639396"/>
    </source>
</evidence>
<feature type="transmembrane region" description="Helical" evidence="1">
    <location>
        <begin position="79"/>
        <end position="97"/>
    </location>
</feature>
<dbReference type="Proteomes" id="UP000639396">
    <property type="component" value="Unassembled WGS sequence"/>
</dbReference>
<keyword evidence="1" id="KW-0812">Transmembrane</keyword>
<organism evidence="2 3">
    <name type="scientific">Paenibacillus oceani</name>
    <dbReference type="NCBI Taxonomy" id="2772510"/>
    <lineage>
        <taxon>Bacteria</taxon>
        <taxon>Bacillati</taxon>
        <taxon>Bacillota</taxon>
        <taxon>Bacilli</taxon>
        <taxon>Bacillales</taxon>
        <taxon>Paenibacillaceae</taxon>
        <taxon>Paenibacillus</taxon>
    </lineage>
</organism>
<feature type="transmembrane region" description="Helical" evidence="1">
    <location>
        <begin position="40"/>
        <end position="58"/>
    </location>
</feature>
<proteinExistence type="predicted"/>
<keyword evidence="3" id="KW-1185">Reference proteome</keyword>
<comment type="caution">
    <text evidence="2">The sequence shown here is derived from an EMBL/GenBank/DDBJ whole genome shotgun (WGS) entry which is preliminary data.</text>
</comment>
<dbReference type="RefSeq" id="WP_190931292.1">
    <property type="nucleotide sequence ID" value="NZ_JACXJA010000045.1"/>
</dbReference>
<name>A0A927CFJ5_9BACL</name>
<accession>A0A927CFJ5</accession>
<keyword evidence="1" id="KW-0472">Membrane</keyword>
<gene>
    <name evidence="2" type="ORF">IDH45_27195</name>
</gene>
<reference evidence="2" key="1">
    <citation type="submission" date="2020-09" db="EMBL/GenBank/DDBJ databases">
        <title>A novel bacterium of genus Paenibacillus, isolated from South China Sea.</title>
        <authorList>
            <person name="Huang H."/>
            <person name="Mo K."/>
            <person name="Hu Y."/>
        </authorList>
    </citation>
    <scope>NUCLEOTIDE SEQUENCE</scope>
    <source>
        <strain evidence="2">IB182363</strain>
    </source>
</reference>